<evidence type="ECO:0000313" key="17">
    <source>
        <dbReference type="EMBL" id="EFV12304.1"/>
    </source>
</evidence>
<reference evidence="17 18" key="1">
    <citation type="journal article" date="2011" name="Stand. Genomic Sci.">
        <title>High quality draft genome sequence of Segniliparus rugosus CDC 945(T)= (ATCC BAA-974(T)).</title>
        <authorList>
            <person name="Earl A.M."/>
            <person name="Desjardins C.A."/>
            <person name="Fitzgerald M.G."/>
            <person name="Arachchi H.M."/>
            <person name="Zeng Q."/>
            <person name="Mehta T."/>
            <person name="Griggs A."/>
            <person name="Birren B.W."/>
            <person name="Toney N.C."/>
            <person name="Carr J."/>
            <person name="Posey J."/>
            <person name="Butler W.R."/>
        </authorList>
    </citation>
    <scope>NUCLEOTIDE SEQUENCE [LARGE SCALE GENOMIC DNA]</scope>
    <source>
        <strain evidence="18">ATCC BAA-974 / DSM 45345 / CCUG 50838 / CIP 108380 / JCM 13579 / CDC 945</strain>
    </source>
</reference>
<dbReference type="Pfam" id="PF00535">
    <property type="entry name" value="Glycos_transf_2"/>
    <property type="match status" value="1"/>
</dbReference>
<feature type="domain" description="Glycosyltransferase 2-like" evidence="15">
    <location>
        <begin position="41"/>
        <end position="207"/>
    </location>
</feature>
<keyword evidence="11 14" id="KW-1133">Transmembrane helix</keyword>
<name>E5XTL8_SEGRC</name>
<evidence type="ECO:0000256" key="5">
    <source>
        <dbReference type="ARBA" id="ARBA00012583"/>
    </source>
</evidence>
<dbReference type="PANTHER" id="PTHR10859">
    <property type="entry name" value="GLYCOSYL TRANSFERASE"/>
    <property type="match status" value="1"/>
</dbReference>
<sequence length="438" mass="47431">MGFNLISDERHSVQSMTNSSVLAPQAVCAPEKRGQAVVLDVVVPVYNEEKDLPTCVRRLHAYLSEHLPFRARIVIADNASTDATLEVARQLAAQHENVVVRHLDLKGRGRALHTVWSESDAQIVSYMDVDLSTDLKALLPLVAPLLSGHSDVAIGSRLAKGSRVVRGPKREFISRCYNLILRGALGAHFSDAQCGFKAMRSDVARELLPLVQDKGWFFDTELLVIAESAGLRIHEVPVDWVDDPDSRVDIVRTAVDDLKGVWRVGKALTTGELPIAELRRAVGREPLRGGSGVIDAEQRGMVGQLVRFGVVGVLSTIAFALLYLALRPLLGAQVANLVALLSTAIANTAANRAFTFGVRGRAGAGLHHLQGLIIFLIGLGLTSGSLYALHSMVSSDPGRHIELVTLIVANLVATLVRFIGLRLVFRHHHARRGAAHPA</sequence>
<comment type="pathway">
    <text evidence="3">Protein modification; protein glycosylation.</text>
</comment>
<evidence type="ECO:0000256" key="3">
    <source>
        <dbReference type="ARBA" id="ARBA00004922"/>
    </source>
</evidence>
<keyword evidence="10" id="KW-0735">Signal-anchor</keyword>
<evidence type="ECO:0000256" key="9">
    <source>
        <dbReference type="ARBA" id="ARBA00022824"/>
    </source>
</evidence>
<gene>
    <name evidence="17" type="ORF">HMPREF9336_02840</name>
</gene>
<keyword evidence="9" id="KW-0256">Endoplasmic reticulum</keyword>
<feature type="transmembrane region" description="Helical" evidence="14">
    <location>
        <begin position="401"/>
        <end position="425"/>
    </location>
</feature>
<dbReference type="InterPro" id="IPR007267">
    <property type="entry name" value="GtrA_DPMS_TM"/>
</dbReference>
<dbReference type="EMBL" id="ACZI02000001">
    <property type="protein sequence ID" value="EFV12304.1"/>
    <property type="molecule type" value="Genomic_DNA"/>
</dbReference>
<keyword evidence="8 14" id="KW-0812">Transmembrane</keyword>
<protein>
    <recommendedName>
        <fullName evidence="5">dolichyl-phosphate beta-glucosyltransferase</fullName>
        <ecNumber evidence="5">2.4.1.117</ecNumber>
    </recommendedName>
</protein>
<evidence type="ECO:0000256" key="13">
    <source>
        <dbReference type="ARBA" id="ARBA00045097"/>
    </source>
</evidence>
<dbReference type="Proteomes" id="UP000004816">
    <property type="component" value="Unassembled WGS sequence"/>
</dbReference>
<dbReference type="Gene3D" id="3.90.550.10">
    <property type="entry name" value="Spore Coat Polysaccharide Biosynthesis Protein SpsA, Chain A"/>
    <property type="match status" value="1"/>
</dbReference>
<evidence type="ECO:0000256" key="10">
    <source>
        <dbReference type="ARBA" id="ARBA00022968"/>
    </source>
</evidence>
<dbReference type="CDD" id="cd04188">
    <property type="entry name" value="DPG_synthase"/>
    <property type="match status" value="1"/>
</dbReference>
<keyword evidence="18" id="KW-1185">Reference proteome</keyword>
<dbReference type="EC" id="2.4.1.117" evidence="5"/>
<organism evidence="17 18">
    <name type="scientific">Segniliparus rugosus (strain ATCC BAA-974 / DSM 45345 / CCUG 50838 / CIP 108380 / JCM 13579 / CDC 945)</name>
    <dbReference type="NCBI Taxonomy" id="679197"/>
    <lineage>
        <taxon>Bacteria</taxon>
        <taxon>Bacillati</taxon>
        <taxon>Actinomycetota</taxon>
        <taxon>Actinomycetes</taxon>
        <taxon>Mycobacteriales</taxon>
        <taxon>Segniliparaceae</taxon>
        <taxon>Segniliparus</taxon>
    </lineage>
</organism>
<keyword evidence="7" id="KW-0808">Transferase</keyword>
<evidence type="ECO:0000256" key="14">
    <source>
        <dbReference type="SAM" id="Phobius"/>
    </source>
</evidence>
<dbReference type="AlphaFoldDB" id="E5XTL8"/>
<dbReference type="Pfam" id="PF04138">
    <property type="entry name" value="GtrA_DPMS_TM"/>
    <property type="match status" value="1"/>
</dbReference>
<dbReference type="eggNOG" id="COG1215">
    <property type="taxonomic scope" value="Bacteria"/>
</dbReference>
<dbReference type="InterPro" id="IPR001173">
    <property type="entry name" value="Glyco_trans_2-like"/>
</dbReference>
<dbReference type="InterPro" id="IPR029044">
    <property type="entry name" value="Nucleotide-diphossugar_trans"/>
</dbReference>
<feature type="transmembrane region" description="Helical" evidence="14">
    <location>
        <begin position="371"/>
        <end position="389"/>
    </location>
</feature>
<proteinExistence type="inferred from homology"/>
<dbReference type="FunFam" id="3.90.550.10:FF:000131">
    <property type="entry name" value="Glycosyl transferase"/>
    <property type="match status" value="1"/>
</dbReference>
<evidence type="ECO:0000256" key="8">
    <source>
        <dbReference type="ARBA" id="ARBA00022692"/>
    </source>
</evidence>
<comment type="similarity">
    <text evidence="4">Belongs to the glycosyltransferase 2 family.</text>
</comment>
<evidence type="ECO:0000259" key="15">
    <source>
        <dbReference type="Pfam" id="PF00535"/>
    </source>
</evidence>
<comment type="subcellular location">
    <subcellularLocation>
        <location evidence="2">Endoplasmic reticulum membrane</location>
        <topology evidence="2">Single-pass membrane protein</topology>
    </subcellularLocation>
    <subcellularLocation>
        <location evidence="1">Membrane</location>
        <topology evidence="1">Multi-pass membrane protein</topology>
    </subcellularLocation>
</comment>
<feature type="transmembrane region" description="Helical" evidence="14">
    <location>
        <begin position="332"/>
        <end position="350"/>
    </location>
</feature>
<evidence type="ECO:0000259" key="16">
    <source>
        <dbReference type="Pfam" id="PF04138"/>
    </source>
</evidence>
<evidence type="ECO:0000256" key="12">
    <source>
        <dbReference type="ARBA" id="ARBA00023136"/>
    </source>
</evidence>
<dbReference type="STRING" id="679197.HMPREF9336_02840"/>
<dbReference type="InterPro" id="IPR035518">
    <property type="entry name" value="DPG_synthase"/>
</dbReference>
<dbReference type="HOGENOM" id="CLU_033536_3_0_11"/>
<evidence type="ECO:0000256" key="2">
    <source>
        <dbReference type="ARBA" id="ARBA00004389"/>
    </source>
</evidence>
<evidence type="ECO:0000256" key="11">
    <source>
        <dbReference type="ARBA" id="ARBA00022989"/>
    </source>
</evidence>
<evidence type="ECO:0000256" key="7">
    <source>
        <dbReference type="ARBA" id="ARBA00022679"/>
    </source>
</evidence>
<dbReference type="GO" id="GO:0016020">
    <property type="term" value="C:membrane"/>
    <property type="evidence" value="ECO:0007669"/>
    <property type="project" value="UniProtKB-SubCell"/>
</dbReference>
<accession>E5XTL8</accession>
<comment type="caution">
    <text evidence="17">The sequence shown here is derived from an EMBL/GenBank/DDBJ whole genome shotgun (WGS) entry which is preliminary data.</text>
</comment>
<evidence type="ECO:0000256" key="1">
    <source>
        <dbReference type="ARBA" id="ARBA00004141"/>
    </source>
</evidence>
<dbReference type="GO" id="GO:0004581">
    <property type="term" value="F:dolichyl-phosphate beta-glucosyltransferase activity"/>
    <property type="evidence" value="ECO:0007669"/>
    <property type="project" value="UniProtKB-EC"/>
</dbReference>
<dbReference type="SUPFAM" id="SSF53448">
    <property type="entry name" value="Nucleotide-diphospho-sugar transferases"/>
    <property type="match status" value="1"/>
</dbReference>
<keyword evidence="12 14" id="KW-0472">Membrane</keyword>
<feature type="transmembrane region" description="Helical" evidence="14">
    <location>
        <begin position="305"/>
        <end position="326"/>
    </location>
</feature>
<evidence type="ECO:0000313" key="18">
    <source>
        <dbReference type="Proteomes" id="UP000004816"/>
    </source>
</evidence>
<dbReference type="GO" id="GO:0000271">
    <property type="term" value="P:polysaccharide biosynthetic process"/>
    <property type="evidence" value="ECO:0007669"/>
    <property type="project" value="InterPro"/>
</dbReference>
<keyword evidence="6" id="KW-0328">Glycosyltransferase</keyword>
<dbReference type="PANTHER" id="PTHR10859:SF91">
    <property type="entry name" value="DOLICHYL-PHOSPHATE BETA-GLUCOSYLTRANSFERASE"/>
    <property type="match status" value="1"/>
</dbReference>
<feature type="domain" description="GtrA/DPMS transmembrane" evidence="16">
    <location>
        <begin position="307"/>
        <end position="424"/>
    </location>
</feature>
<comment type="catalytic activity">
    <reaction evidence="13">
        <text>a di-trans,poly-cis-dolichyl phosphate + UDP-alpha-D-glucose = a di-trans,poly-cis-dolichyl beta-D-glucosyl phosphate + UDP</text>
        <dbReference type="Rhea" id="RHEA:15401"/>
        <dbReference type="Rhea" id="RHEA-COMP:19498"/>
        <dbReference type="Rhea" id="RHEA-COMP:19502"/>
        <dbReference type="ChEBI" id="CHEBI:57525"/>
        <dbReference type="ChEBI" id="CHEBI:57683"/>
        <dbReference type="ChEBI" id="CHEBI:58223"/>
        <dbReference type="ChEBI" id="CHEBI:58885"/>
        <dbReference type="EC" id="2.4.1.117"/>
    </reaction>
    <physiologicalReaction direction="left-to-right" evidence="13">
        <dbReference type="Rhea" id="RHEA:15402"/>
    </physiologicalReaction>
</comment>
<dbReference type="GO" id="GO:0006487">
    <property type="term" value="P:protein N-linked glycosylation"/>
    <property type="evidence" value="ECO:0007669"/>
    <property type="project" value="TreeGrafter"/>
</dbReference>
<evidence type="ECO:0000256" key="6">
    <source>
        <dbReference type="ARBA" id="ARBA00022676"/>
    </source>
</evidence>
<evidence type="ECO:0000256" key="4">
    <source>
        <dbReference type="ARBA" id="ARBA00006739"/>
    </source>
</evidence>